<evidence type="ECO:0008006" key="6">
    <source>
        <dbReference type="Google" id="ProtNLM"/>
    </source>
</evidence>
<dbReference type="InterPro" id="IPR050300">
    <property type="entry name" value="GDXG_lipolytic_enzyme"/>
</dbReference>
<dbReference type="InterPro" id="IPR033140">
    <property type="entry name" value="Lipase_GDXG_put_SER_AS"/>
</dbReference>
<dbReference type="InterPro" id="IPR019436">
    <property type="entry name" value="Say1-like"/>
</dbReference>
<dbReference type="InterPro" id="IPR029058">
    <property type="entry name" value="AB_hydrolase_fold"/>
</dbReference>
<dbReference type="Proteomes" id="UP001140510">
    <property type="component" value="Unassembled WGS sequence"/>
</dbReference>
<dbReference type="OrthoDB" id="2152029at2759"/>
<dbReference type="Gene3D" id="3.40.50.1820">
    <property type="entry name" value="alpha/beta hydrolase"/>
    <property type="match status" value="1"/>
</dbReference>
<comment type="caution">
    <text evidence="4">The sequence shown here is derived from an EMBL/GenBank/DDBJ whole genome shotgun (WGS) entry which is preliminary data.</text>
</comment>
<evidence type="ECO:0000256" key="3">
    <source>
        <dbReference type="PROSITE-ProRule" id="PRU10038"/>
    </source>
</evidence>
<evidence type="ECO:0000313" key="5">
    <source>
        <dbReference type="Proteomes" id="UP001140510"/>
    </source>
</evidence>
<protein>
    <recommendedName>
        <fullName evidence="6">Hydrolase</fullName>
    </recommendedName>
</protein>
<dbReference type="GO" id="GO:0016787">
    <property type="term" value="F:hydrolase activity"/>
    <property type="evidence" value="ECO:0007669"/>
    <property type="project" value="UniProtKB-KW"/>
</dbReference>
<evidence type="ECO:0000256" key="2">
    <source>
        <dbReference type="ARBA" id="ARBA00022801"/>
    </source>
</evidence>
<feature type="active site" evidence="3">
    <location>
        <position position="134"/>
    </location>
</feature>
<dbReference type="SUPFAM" id="SSF53474">
    <property type="entry name" value="alpha/beta-Hydrolases"/>
    <property type="match status" value="1"/>
</dbReference>
<evidence type="ECO:0000313" key="4">
    <source>
        <dbReference type="EMBL" id="KAJ4401137.1"/>
    </source>
</evidence>
<proteinExistence type="inferred from homology"/>
<name>A0A9W9D481_9PLEO</name>
<dbReference type="PANTHER" id="PTHR48081">
    <property type="entry name" value="AB HYDROLASE SUPERFAMILY PROTEIN C4A8.06C"/>
    <property type="match status" value="1"/>
</dbReference>
<keyword evidence="5" id="KW-1185">Reference proteome</keyword>
<gene>
    <name evidence="4" type="ORF">N0V91_008159</name>
</gene>
<dbReference type="AlphaFoldDB" id="A0A9W9D481"/>
<dbReference type="EMBL" id="JAPEVA010000078">
    <property type="protein sequence ID" value="KAJ4401137.1"/>
    <property type="molecule type" value="Genomic_DNA"/>
</dbReference>
<dbReference type="Pfam" id="PF10340">
    <property type="entry name" value="Say1_Mug180"/>
    <property type="match status" value="1"/>
</dbReference>
<sequence length="321" mass="35103">MNSRCLNAQTSDGYVQSYCKPRGLEPKTLRLDTKDGQAVAHWIGDPDAEAVILYCHGGGYVNPANEGTFRYLPRLAKDMNSDGSKPTVSVLLLAYTLVPEAVYPTQLREAAVVIAHLIRDTGRSPSNILVAGDSAGGNLVLSLLSHILHPHSDVLALELERPLGGALLISPWVGFRTDYPSFSSNATLDLLAPLPLRKWSAMFLNKAKSSDPESDPGPVSGDAWTEACLNPSSWWDGMHEVVSDMFVWWGSYEVFVDPIRELESKFKAGWANGGGALDRVIFLESLKEVHTAPIMDTVVGGDKKGEAQFLIEEWLKGRLQQ</sequence>
<accession>A0A9W9D481</accession>
<reference evidence="4" key="1">
    <citation type="submission" date="2022-10" db="EMBL/GenBank/DDBJ databases">
        <title>Tapping the CABI collections for fungal endophytes: first genome assemblies for Collariella, Neodidymelliopsis, Ascochyta clinopodiicola, Didymella pomorum, Didymosphaeria variabile, Neocosmospora piperis and Neocucurbitaria cava.</title>
        <authorList>
            <person name="Hill R."/>
        </authorList>
    </citation>
    <scope>NUCLEOTIDE SEQUENCE</scope>
    <source>
        <strain evidence="4">IMI 355091</strain>
    </source>
</reference>
<dbReference type="PANTHER" id="PTHR48081:SF31">
    <property type="entry name" value="STERYL ACETYL HYDROLASE MUG81-RELATED"/>
    <property type="match status" value="1"/>
</dbReference>
<keyword evidence="2" id="KW-0378">Hydrolase</keyword>
<comment type="similarity">
    <text evidence="1">Belongs to the 'GDXG' lipolytic enzyme family.</text>
</comment>
<evidence type="ECO:0000256" key="1">
    <source>
        <dbReference type="ARBA" id="ARBA00010515"/>
    </source>
</evidence>
<dbReference type="PROSITE" id="PS01174">
    <property type="entry name" value="LIPASE_GDXG_SER"/>
    <property type="match status" value="1"/>
</dbReference>
<organism evidence="4 5">
    <name type="scientific">Didymella pomorum</name>
    <dbReference type="NCBI Taxonomy" id="749634"/>
    <lineage>
        <taxon>Eukaryota</taxon>
        <taxon>Fungi</taxon>
        <taxon>Dikarya</taxon>
        <taxon>Ascomycota</taxon>
        <taxon>Pezizomycotina</taxon>
        <taxon>Dothideomycetes</taxon>
        <taxon>Pleosporomycetidae</taxon>
        <taxon>Pleosporales</taxon>
        <taxon>Pleosporineae</taxon>
        <taxon>Didymellaceae</taxon>
        <taxon>Didymella</taxon>
    </lineage>
</organism>